<comment type="similarity">
    <text evidence="4">Belongs to the zinc-containing alcohol dehydrogenase family.</text>
</comment>
<dbReference type="SUPFAM" id="SSF50129">
    <property type="entry name" value="GroES-like"/>
    <property type="match status" value="1"/>
</dbReference>
<sequence length="366" mass="40369">MHALKRFGTAFGGYKMMENYPEPTCGPEDIIIEIKAAAICGADMKHWGVDNGYDDTNITPDQQQSVRGHEFAGEIVEVGSEVKDWKVGQRVVSDNSAHVCGVCPACEQGDFLCCEEKVNLGLDNNTWGGGFSKYCKVPGEILRIHKHAIWEIPESVSYEEACVMDPICNSYKAVVQQAHLMPGQDVVVFGTGPIGLFAVQAARLMGAVNIVMVGLEEDVETRFPIAMEVGATHCVNGSKEDVVVRCTEICGRDNLGLVIECSGANIALKQAIEMTRPNAEIVRAGMGFKPLEFSINDITSWNKSIIGHMAYDSTTWRNCLRLLESGQIQVKPMITHRLGLSEWEKGFDLMAKKQAVKVIFHYDYED</sequence>
<reference evidence="6 7" key="1">
    <citation type="submission" date="2019-05" db="EMBL/GenBank/DDBJ databases">
        <title>Complete genome sequencing of Anaerostipes rhamnosivorans.</title>
        <authorList>
            <person name="Bui T.P.N."/>
            <person name="de Vos W.M."/>
        </authorList>
    </citation>
    <scope>NUCLEOTIDE SEQUENCE [LARGE SCALE GENOMIC DNA]</scope>
    <source>
        <strain evidence="6 7">1y2</strain>
    </source>
</reference>
<dbReference type="SUPFAM" id="SSF51735">
    <property type="entry name" value="NAD(P)-binding Rossmann-fold domains"/>
    <property type="match status" value="1"/>
</dbReference>
<dbReference type="EMBL" id="CP040058">
    <property type="protein sequence ID" value="QCP34640.1"/>
    <property type="molecule type" value="Genomic_DNA"/>
</dbReference>
<dbReference type="Pfam" id="PF00107">
    <property type="entry name" value="ADH_zinc_N"/>
    <property type="match status" value="1"/>
</dbReference>
<protein>
    <submittedName>
        <fullName evidence="6">Oxidoreductase YdjL</fullName>
    </submittedName>
</protein>
<keyword evidence="1 4" id="KW-0479">Metal-binding</keyword>
<feature type="domain" description="Enoyl reductase (ER)" evidence="5">
    <location>
        <begin position="9"/>
        <end position="360"/>
    </location>
</feature>
<keyword evidence="3" id="KW-0560">Oxidoreductase</keyword>
<dbReference type="GO" id="GO:0008270">
    <property type="term" value="F:zinc ion binding"/>
    <property type="evidence" value="ECO:0007669"/>
    <property type="project" value="InterPro"/>
</dbReference>
<evidence type="ECO:0000256" key="3">
    <source>
        <dbReference type="ARBA" id="ARBA00023002"/>
    </source>
</evidence>
<evidence type="ECO:0000256" key="4">
    <source>
        <dbReference type="RuleBase" id="RU361277"/>
    </source>
</evidence>
<dbReference type="InterPro" id="IPR013154">
    <property type="entry name" value="ADH-like_N"/>
</dbReference>
<evidence type="ECO:0000256" key="2">
    <source>
        <dbReference type="ARBA" id="ARBA00022833"/>
    </source>
</evidence>
<dbReference type="KEGG" id="arf:AR1Y2_1186"/>
<keyword evidence="7" id="KW-1185">Reference proteome</keyword>
<dbReference type="InterPro" id="IPR020843">
    <property type="entry name" value="ER"/>
</dbReference>
<dbReference type="PROSITE" id="PS00059">
    <property type="entry name" value="ADH_ZINC"/>
    <property type="match status" value="1"/>
</dbReference>
<dbReference type="PANTHER" id="PTHR43401">
    <property type="entry name" value="L-THREONINE 3-DEHYDROGENASE"/>
    <property type="match status" value="1"/>
</dbReference>
<gene>
    <name evidence="6" type="ORF">AR1Y2_1186</name>
</gene>
<dbReference type="Proteomes" id="UP000298653">
    <property type="component" value="Chromosome"/>
</dbReference>
<evidence type="ECO:0000256" key="1">
    <source>
        <dbReference type="ARBA" id="ARBA00022723"/>
    </source>
</evidence>
<dbReference type="SMART" id="SM00829">
    <property type="entry name" value="PKS_ER"/>
    <property type="match status" value="1"/>
</dbReference>
<dbReference type="InterPro" id="IPR036291">
    <property type="entry name" value="NAD(P)-bd_dom_sf"/>
</dbReference>
<dbReference type="Pfam" id="PF08240">
    <property type="entry name" value="ADH_N"/>
    <property type="match status" value="1"/>
</dbReference>
<dbReference type="Gene3D" id="3.40.50.720">
    <property type="entry name" value="NAD(P)-binding Rossmann-like Domain"/>
    <property type="match status" value="1"/>
</dbReference>
<dbReference type="AlphaFoldDB" id="A0A4V1EG29"/>
<dbReference type="Gene3D" id="3.90.180.10">
    <property type="entry name" value="Medium-chain alcohol dehydrogenases, catalytic domain"/>
    <property type="match status" value="1"/>
</dbReference>
<dbReference type="OrthoDB" id="9777057at2"/>
<dbReference type="InterPro" id="IPR050129">
    <property type="entry name" value="Zn_alcohol_dh"/>
</dbReference>
<keyword evidence="2 4" id="KW-0862">Zinc</keyword>
<dbReference type="GO" id="GO:0016491">
    <property type="term" value="F:oxidoreductase activity"/>
    <property type="evidence" value="ECO:0007669"/>
    <property type="project" value="UniProtKB-KW"/>
</dbReference>
<organism evidence="6 7">
    <name type="scientific">Anaerostipes rhamnosivorans</name>
    <dbReference type="NCBI Taxonomy" id="1229621"/>
    <lineage>
        <taxon>Bacteria</taxon>
        <taxon>Bacillati</taxon>
        <taxon>Bacillota</taxon>
        <taxon>Clostridia</taxon>
        <taxon>Lachnospirales</taxon>
        <taxon>Lachnospiraceae</taxon>
        <taxon>Anaerostipes</taxon>
    </lineage>
</organism>
<comment type="cofactor">
    <cofactor evidence="4">
        <name>Zn(2+)</name>
        <dbReference type="ChEBI" id="CHEBI:29105"/>
    </cofactor>
</comment>
<evidence type="ECO:0000313" key="7">
    <source>
        <dbReference type="Proteomes" id="UP000298653"/>
    </source>
</evidence>
<dbReference type="InterPro" id="IPR013149">
    <property type="entry name" value="ADH-like_C"/>
</dbReference>
<name>A0A4V1EG29_9FIRM</name>
<dbReference type="InterPro" id="IPR002328">
    <property type="entry name" value="ADH_Zn_CS"/>
</dbReference>
<dbReference type="RefSeq" id="WP_137328156.1">
    <property type="nucleotide sequence ID" value="NZ_CP040058.1"/>
</dbReference>
<dbReference type="CDD" id="cd08258">
    <property type="entry name" value="Zn_ADH4"/>
    <property type="match status" value="1"/>
</dbReference>
<dbReference type="InterPro" id="IPR011032">
    <property type="entry name" value="GroES-like_sf"/>
</dbReference>
<proteinExistence type="inferred from homology"/>
<evidence type="ECO:0000313" key="6">
    <source>
        <dbReference type="EMBL" id="QCP34640.1"/>
    </source>
</evidence>
<dbReference type="PANTHER" id="PTHR43401:SF2">
    <property type="entry name" value="L-THREONINE 3-DEHYDROGENASE"/>
    <property type="match status" value="1"/>
</dbReference>
<evidence type="ECO:0000259" key="5">
    <source>
        <dbReference type="SMART" id="SM00829"/>
    </source>
</evidence>
<accession>A0A4V1EG29</accession>